<feature type="compositionally biased region" description="Acidic residues" evidence="2">
    <location>
        <begin position="1415"/>
        <end position="1424"/>
    </location>
</feature>
<dbReference type="InterPro" id="IPR011989">
    <property type="entry name" value="ARM-like"/>
</dbReference>
<evidence type="ECO:0000256" key="1">
    <source>
        <dbReference type="ARBA" id="ARBA00008304"/>
    </source>
</evidence>
<feature type="compositionally biased region" description="Low complexity" evidence="2">
    <location>
        <begin position="20"/>
        <end position="39"/>
    </location>
</feature>
<dbReference type="SUPFAM" id="SSF48371">
    <property type="entry name" value="ARM repeat"/>
    <property type="match status" value="1"/>
</dbReference>
<feature type="region of interest" description="Disordered" evidence="2">
    <location>
        <begin position="469"/>
        <end position="499"/>
    </location>
</feature>
<proteinExistence type="inferred from homology"/>
<feature type="region of interest" description="Disordered" evidence="2">
    <location>
        <begin position="1986"/>
        <end position="2009"/>
    </location>
</feature>
<sequence>MSTIVEHCTLLLNALQSIESPSRSPSSPSPDSLPRSSSFPGVAPGSPAGFSALYAPLSDLLASLLANPDGDNATHGQSAAPVLLRVLNCTAGALLLAPVRELLASSLTELYTSCPALDIYSFAHELADLASLTSRSPKAVNGTRLAAIQTLGQFASRPSVCPRIAGLLPDALAALCKAARSSDAAVRVAALGSCAAIAGECAAAAANNQNPKAISSPFVAQGGLAEPAAAELLRAARRAVEDRLPAARCAAGRLAAALAPLTVAAPTSKNPTGLAQTDELLLLALLMHDDEAPRAGGEFSRAAAACVGAAVAASRHRIELQLVDAAKREVEDEEGDGQGGAKNKRKSNTEGGLGFKFKLSKGPAVMEAVQACRSLHEALAFFVSYFSKIGGEASAGLGGYFSTGGRLARKQVANTMSKILTAHVEAGTLFKSGSTPNQLLTTVLSMLDHAVFEKQGGILPFPQGGSGASAGFGSSAINSPPSSSDRRPSSSSSPSPLSTDVKFATVACSGVLRSLGSCVAESTQISILTELGAMLIANGGDREGKEAADPVTPTRDRSTSLSIVSKLNQQQLQVCLIEISHLLASLSSASAIALSTLTPSLHMCLGHKEHGVRFEAATALASVARIFPSQAFPMLTTAVAGLSSNLVELQQISQTDPSEPSFARSLYSRMYRVNGLALLCTMIFHALTDAPPSVQKPSAIRDQIAPTLDVARRLISAEFKTPTPNSINRTLACTTMRAGFCVLSGMLSLGPAHIKQSIGSFFGIWQTAVEHAKSGHPAELDFEVTHDLICLDAALNSMLCFVRHCPSLLLDVPDALTRTSILLEELLAVVAGSGRLANPDKANAVSRLDIVKASLMESFSWLPPGSFPIVADKLFGWATEHLRVGTLEGIQTSLLPILADESDSPLDIRPNDAATSTLECGGDRAMVDLISFKDASQIDHAEREAMLHFDCLRSPESEQSGDHVPPPTPMHAAGNWKAPPLPFASSSTRLIDACVHMFAALFGLQDDSNQNSAVNALLGLLPPVYLGVKKFDPTAGLANTFTSETEKGAKTRANDKTTVNIVSCLLSCLQSLPEHASDIASDMVWVKKAQEILVALLAVPSSIVRRAAGEAIGLLCNRVKGHLLQDTITAVSNITEGLFPSGKKRGDVQSATYAKSGGLFCLAQIGRGNVVDQHQIITLVLAKARDMKEPDLVRQWALYALSIILENVPLGADSGAVRTHLTLLSDVVDVILSNFLSSFTADALAPILRLNTCLLQIFFELDPSHPGIVALTQIVAVAKTYDHNTVNLESLRFIELLSIFDPKQISSETIDFLMTVDSSSTALQIAVRGIKGYILHNKEKVWSMQLHSKFLGLLEKIHGRRCCVHGVFFRGIAVERGVDVVMKRFDAAVIAEIAGAVDRDDDGGDDENGGNGADGDGEGDDDDKDAAAAVDEGWTLQKTVQHYRTEANDEAALVFDGQSTRWQVKNQATLVATNLLSRFEEDGVTFDVVGARSAFTGSSSSKDAPPKTYLALHVEELVAAACTSSTFTSGEDLVPLQTNGLALLTLLLRKFKSAKDPDSLAADSTETMLSTIASQITAALKPALAKGGEGGYHVDWLEAGLSGLLHIAPHISASVVKRMAKPVLSEVKGGAWEGAGTRARVVTLCRLLIATDDFEGKLLAEDSSNSCYENFAKILKYELAREPPKKPVSTGWELKSTLCLGLAVGLKTGRARKELAGLVLGLSVEGLSISKTQEPDVVARLLQCLEYACTDGSEETLGLCLNLLELLPNLHPGAKFQCLKTAAAILQNYKGEHESAASLKKCLARTAAENNEWDIWRAVGEGLGEEWGGAVVKDAILQGKVNVKDIADKMDVEDLMRELGPVILGGFLKWGCTKGGTGKAMELLRYLLLGYKNVVAKGGEGRVQGFLNIIMPVFIKVIEYNGLPQGFMAGGGGSAGDVQLGKTLATSLLHFVKTSGGEFKAVMGGVGDKERGVLEKAVRGEMTGYGGAQSQAQAAPQRLTKLTAKKAAK</sequence>
<dbReference type="EMBL" id="BRYB01000361">
    <property type="protein sequence ID" value="GMI28501.1"/>
    <property type="molecule type" value="Genomic_DNA"/>
</dbReference>
<name>A0ABQ6MMC2_9STRA</name>
<dbReference type="InterPro" id="IPR046837">
    <property type="entry name" value="Laa1/Sip1/HEATR5-like_HEAT"/>
</dbReference>
<dbReference type="PANTHER" id="PTHR21663:SF0">
    <property type="entry name" value="HEAT REPEAT-CONTAINING PROTEIN 5B"/>
    <property type="match status" value="1"/>
</dbReference>
<organism evidence="3 4">
    <name type="scientific">Tetraparma gracilis</name>
    <dbReference type="NCBI Taxonomy" id="2962635"/>
    <lineage>
        <taxon>Eukaryota</taxon>
        <taxon>Sar</taxon>
        <taxon>Stramenopiles</taxon>
        <taxon>Ochrophyta</taxon>
        <taxon>Bolidophyceae</taxon>
        <taxon>Parmales</taxon>
        <taxon>Triparmaceae</taxon>
        <taxon>Tetraparma</taxon>
    </lineage>
</organism>
<gene>
    <name evidence="3" type="ORF">TeGR_g9789</name>
</gene>
<feature type="region of interest" description="Disordered" evidence="2">
    <location>
        <begin position="1399"/>
        <end position="1425"/>
    </location>
</feature>
<feature type="compositionally biased region" description="Low complexity" evidence="2">
    <location>
        <begin position="1988"/>
        <end position="2002"/>
    </location>
</feature>
<dbReference type="Gene3D" id="1.25.10.10">
    <property type="entry name" value="Leucine-rich Repeat Variant"/>
    <property type="match status" value="1"/>
</dbReference>
<feature type="region of interest" description="Disordered" evidence="2">
    <location>
        <begin position="329"/>
        <end position="348"/>
    </location>
</feature>
<evidence type="ECO:0000256" key="2">
    <source>
        <dbReference type="SAM" id="MobiDB-lite"/>
    </source>
</evidence>
<dbReference type="InterPro" id="IPR040108">
    <property type="entry name" value="Laa1/Sip1/HEATR5"/>
</dbReference>
<evidence type="ECO:0000313" key="3">
    <source>
        <dbReference type="EMBL" id="GMI28501.1"/>
    </source>
</evidence>
<evidence type="ECO:0008006" key="5">
    <source>
        <dbReference type="Google" id="ProtNLM"/>
    </source>
</evidence>
<evidence type="ECO:0000313" key="4">
    <source>
        <dbReference type="Proteomes" id="UP001165060"/>
    </source>
</evidence>
<dbReference type="PANTHER" id="PTHR21663">
    <property type="entry name" value="HYPOTHETICAL HEAT DOMAIN-CONTAINING"/>
    <property type="match status" value="1"/>
</dbReference>
<feature type="compositionally biased region" description="Low complexity" evidence="2">
    <location>
        <begin position="471"/>
        <end position="498"/>
    </location>
</feature>
<dbReference type="Proteomes" id="UP001165060">
    <property type="component" value="Unassembled WGS sequence"/>
</dbReference>
<dbReference type="InterPro" id="IPR016024">
    <property type="entry name" value="ARM-type_fold"/>
</dbReference>
<comment type="similarity">
    <text evidence="1">Belongs to the HEATR5 family.</text>
</comment>
<protein>
    <recommendedName>
        <fullName evidence="5">Armadillo-type protein</fullName>
    </recommendedName>
</protein>
<feature type="compositionally biased region" description="Acidic residues" evidence="2">
    <location>
        <begin position="1399"/>
        <end position="1408"/>
    </location>
</feature>
<keyword evidence="4" id="KW-1185">Reference proteome</keyword>
<reference evidence="3 4" key="1">
    <citation type="journal article" date="2023" name="Commun. Biol.">
        <title>Genome analysis of Parmales, the sister group of diatoms, reveals the evolutionary specialization of diatoms from phago-mixotrophs to photoautotrophs.</title>
        <authorList>
            <person name="Ban H."/>
            <person name="Sato S."/>
            <person name="Yoshikawa S."/>
            <person name="Yamada K."/>
            <person name="Nakamura Y."/>
            <person name="Ichinomiya M."/>
            <person name="Sato N."/>
            <person name="Blanc-Mathieu R."/>
            <person name="Endo H."/>
            <person name="Kuwata A."/>
            <person name="Ogata H."/>
        </authorList>
    </citation>
    <scope>NUCLEOTIDE SEQUENCE [LARGE SCALE GENOMIC DNA]</scope>
</reference>
<comment type="caution">
    <text evidence="3">The sequence shown here is derived from an EMBL/GenBank/DDBJ whole genome shotgun (WGS) entry which is preliminary data.</text>
</comment>
<accession>A0ABQ6MMC2</accession>
<dbReference type="Pfam" id="PF20210">
    <property type="entry name" value="Laa1_Sip1_HTR5"/>
    <property type="match status" value="1"/>
</dbReference>
<feature type="region of interest" description="Disordered" evidence="2">
    <location>
        <begin position="19"/>
        <end position="39"/>
    </location>
</feature>